<dbReference type="PANTHER" id="PTHR43464">
    <property type="entry name" value="METHYLTRANSFERASE"/>
    <property type="match status" value="1"/>
</dbReference>
<dbReference type="NCBIfam" id="TIGR01983">
    <property type="entry name" value="UbiG"/>
    <property type="match status" value="1"/>
</dbReference>
<evidence type="ECO:0000256" key="3">
    <source>
        <dbReference type="ARBA" id="ARBA00022688"/>
    </source>
</evidence>
<dbReference type="InterPro" id="IPR013216">
    <property type="entry name" value="Methyltransf_11"/>
</dbReference>
<dbReference type="GO" id="GO:0032259">
    <property type="term" value="P:methylation"/>
    <property type="evidence" value="ECO:0007669"/>
    <property type="project" value="UniProtKB-KW"/>
</dbReference>
<keyword evidence="4" id="KW-0949">S-adenosyl-L-methionine</keyword>
<dbReference type="SUPFAM" id="SSF53335">
    <property type="entry name" value="S-adenosyl-L-methionine-dependent methyltransferases"/>
    <property type="match status" value="1"/>
</dbReference>
<dbReference type="InterPro" id="IPR010233">
    <property type="entry name" value="UbiG_MeTrfase"/>
</dbReference>
<dbReference type="Gene3D" id="3.40.50.150">
    <property type="entry name" value="Vaccinia Virus protein VP39"/>
    <property type="match status" value="1"/>
</dbReference>
<evidence type="ECO:0000313" key="6">
    <source>
        <dbReference type="EMBL" id="ARZ67265.1"/>
    </source>
</evidence>
<dbReference type="EMBL" id="CP021744">
    <property type="protein sequence ID" value="ARZ67265.1"/>
    <property type="molecule type" value="Genomic_DNA"/>
</dbReference>
<keyword evidence="3" id="KW-0831">Ubiquinone biosynthesis</keyword>
<evidence type="ECO:0000259" key="5">
    <source>
        <dbReference type="Pfam" id="PF08241"/>
    </source>
</evidence>
<evidence type="ECO:0000256" key="1">
    <source>
        <dbReference type="ARBA" id="ARBA00022603"/>
    </source>
</evidence>
<protein>
    <submittedName>
        <fullName evidence="6">Ubiquinone biosynthesis O-methyltransferase</fullName>
    </submittedName>
</protein>
<dbReference type="OrthoDB" id="9810247at2"/>
<reference evidence="6 7" key="1">
    <citation type="submission" date="2017-06" db="EMBL/GenBank/DDBJ databases">
        <title>Streptomyces albireticuli Genome sequencing and assembly.</title>
        <authorList>
            <person name="Wang Y."/>
            <person name="Du B."/>
            <person name="Ding Y."/>
            <person name="Liu H."/>
            <person name="Hou Q."/>
            <person name="Liu K."/>
            <person name="Yao L."/>
            <person name="Wang C."/>
        </authorList>
    </citation>
    <scope>NUCLEOTIDE SEQUENCE [LARGE SCALE GENOMIC DNA]</scope>
    <source>
        <strain evidence="6 7">MDJK11</strain>
    </source>
</reference>
<gene>
    <name evidence="6" type="primary">ubiG</name>
    <name evidence="6" type="ORF">SMD11_1604</name>
</gene>
<dbReference type="KEGG" id="salj:SMD11_1604"/>
<dbReference type="PANTHER" id="PTHR43464:SF19">
    <property type="entry name" value="UBIQUINONE BIOSYNTHESIS O-METHYLTRANSFERASE, MITOCHONDRIAL"/>
    <property type="match status" value="1"/>
</dbReference>
<dbReference type="InterPro" id="IPR029063">
    <property type="entry name" value="SAM-dependent_MTases_sf"/>
</dbReference>
<dbReference type="Proteomes" id="UP000195755">
    <property type="component" value="Chromosome"/>
</dbReference>
<dbReference type="Pfam" id="PF08241">
    <property type="entry name" value="Methyltransf_11"/>
    <property type="match status" value="1"/>
</dbReference>
<name>A0A1Z2KYZ0_9ACTN</name>
<accession>A0A1Z2KYZ0</accession>
<keyword evidence="1 6" id="KW-0489">Methyltransferase</keyword>
<organism evidence="6 7">
    <name type="scientific">Streptomyces albireticuli</name>
    <dbReference type="NCBI Taxonomy" id="1940"/>
    <lineage>
        <taxon>Bacteria</taxon>
        <taxon>Bacillati</taxon>
        <taxon>Actinomycetota</taxon>
        <taxon>Actinomycetes</taxon>
        <taxon>Kitasatosporales</taxon>
        <taxon>Streptomycetaceae</taxon>
        <taxon>Streptomyces</taxon>
    </lineage>
</organism>
<keyword evidence="2 6" id="KW-0808">Transferase</keyword>
<feature type="domain" description="Methyltransferase type 11" evidence="5">
    <location>
        <begin position="53"/>
        <end position="148"/>
    </location>
</feature>
<keyword evidence="6" id="KW-0830">Ubiquinone</keyword>
<dbReference type="RefSeq" id="WP_087925748.1">
    <property type="nucleotide sequence ID" value="NZ_CP021744.1"/>
</dbReference>
<dbReference type="CDD" id="cd02440">
    <property type="entry name" value="AdoMet_MTases"/>
    <property type="match status" value="1"/>
</dbReference>
<dbReference type="AlphaFoldDB" id="A0A1Z2KYZ0"/>
<evidence type="ECO:0000256" key="2">
    <source>
        <dbReference type="ARBA" id="ARBA00022679"/>
    </source>
</evidence>
<proteinExistence type="predicted"/>
<evidence type="ECO:0000313" key="7">
    <source>
        <dbReference type="Proteomes" id="UP000195755"/>
    </source>
</evidence>
<dbReference type="GO" id="GO:0010420">
    <property type="term" value="F:polyprenyldihydroxybenzoate methyltransferase activity"/>
    <property type="evidence" value="ECO:0007669"/>
    <property type="project" value="InterPro"/>
</dbReference>
<dbReference type="GO" id="GO:0061542">
    <property type="term" value="F:3-demethylubiquinol 3-O-methyltransferase activity"/>
    <property type="evidence" value="ECO:0007669"/>
    <property type="project" value="InterPro"/>
</dbReference>
<evidence type="ECO:0000256" key="4">
    <source>
        <dbReference type="ARBA" id="ARBA00022691"/>
    </source>
</evidence>
<sequence length="240" mass="26789">MTDLVQDDYFFATYAEEWWSTDSKMNPLRSFNPERFTYFDPYVDGGWAGKRVLDVGCGGGYTAEFLAQRGAVMSGLDPSEKLIAVADRHARQTGKDIDYRVGKSEHLPFEDATFDIVTCVDVLEHVESPAQAVSEVRRVLKPGGLFLFDTINRTLRSRLMMIWLPERILGIVPQGAHDWSDFVKPAEMLGYLRGAGLTPIGRLGGIAIRGQNKDGSLKLKPTQNLSSLYLGVARRPETED</sequence>